<reference evidence="3 4" key="1">
    <citation type="journal article" date="2015" name="Genome Announc.">
        <title>Expanding the biotechnology potential of lactobacilli through comparative genomics of 213 strains and associated genera.</title>
        <authorList>
            <person name="Sun Z."/>
            <person name="Harris H.M."/>
            <person name="McCann A."/>
            <person name="Guo C."/>
            <person name="Argimon S."/>
            <person name="Zhang W."/>
            <person name="Yang X."/>
            <person name="Jeffery I.B."/>
            <person name="Cooney J.C."/>
            <person name="Kagawa T.F."/>
            <person name="Liu W."/>
            <person name="Song Y."/>
            <person name="Salvetti E."/>
            <person name="Wrobel A."/>
            <person name="Rasinkangas P."/>
            <person name="Parkhill J."/>
            <person name="Rea M.C."/>
            <person name="O'Sullivan O."/>
            <person name="Ritari J."/>
            <person name="Douillard F.P."/>
            <person name="Paul Ross R."/>
            <person name="Yang R."/>
            <person name="Briner A.E."/>
            <person name="Felis G.E."/>
            <person name="de Vos W.M."/>
            <person name="Barrangou R."/>
            <person name="Klaenhammer T.R."/>
            <person name="Caufield P.W."/>
            <person name="Cui Y."/>
            <person name="Zhang H."/>
            <person name="O'Toole P.W."/>
        </authorList>
    </citation>
    <scope>NUCLEOTIDE SEQUENCE [LARGE SCALE GENOMIC DNA]</scope>
    <source>
        <strain evidence="3 4">DSM 19682</strain>
    </source>
</reference>
<dbReference type="STRING" id="1423775.FD03_GL001547"/>
<keyword evidence="4" id="KW-1185">Reference proteome</keyword>
<evidence type="ECO:0000259" key="2">
    <source>
        <dbReference type="Pfam" id="PF09851"/>
    </source>
</evidence>
<dbReference type="EMBL" id="AZDZ01000019">
    <property type="protein sequence ID" value="KRK79182.1"/>
    <property type="molecule type" value="Genomic_DNA"/>
</dbReference>
<protein>
    <recommendedName>
        <fullName evidence="2">SHOCT domain-containing protein</fullName>
    </recommendedName>
</protein>
<dbReference type="eggNOG" id="ENOG5032ZT4">
    <property type="taxonomic scope" value="Bacteria"/>
</dbReference>
<gene>
    <name evidence="3" type="ORF">FD03_GL001547</name>
</gene>
<evidence type="ECO:0000313" key="3">
    <source>
        <dbReference type="EMBL" id="KRK79182.1"/>
    </source>
</evidence>
<sequence>MQANLINKNTNEVKHVKVGFSWTECFFGFWPAFFRGDWKWLLIILLVDIALGVFTWGGGSFLINLIFAFFYNKFYVKDLIGKGFEPSDKGDYHTLVAQGYIEPNTRFGGSNFNNNQSSSNVTTDASLEELEKLKKLLDDGTITQEEFDAKKKKILSL</sequence>
<accession>A0A0R1K6C9</accession>
<proteinExistence type="predicted"/>
<dbReference type="RefSeq" id="WP_025023094.1">
    <property type="nucleotide sequence ID" value="NZ_AZDZ01000019.1"/>
</dbReference>
<comment type="caution">
    <text evidence="3">The sequence shown here is derived from an EMBL/GenBank/DDBJ whole genome shotgun (WGS) entry which is preliminary data.</text>
</comment>
<keyword evidence="1" id="KW-0812">Transmembrane</keyword>
<evidence type="ECO:0000313" key="4">
    <source>
        <dbReference type="Proteomes" id="UP000051248"/>
    </source>
</evidence>
<dbReference type="OrthoDB" id="5233at2"/>
<name>A0A0R1K6C9_9LACO</name>
<keyword evidence="1" id="KW-1133">Transmembrane helix</keyword>
<dbReference type="Pfam" id="PF09851">
    <property type="entry name" value="SHOCT"/>
    <property type="match status" value="1"/>
</dbReference>
<feature type="domain" description="SHOCT" evidence="2">
    <location>
        <begin position="128"/>
        <end position="155"/>
    </location>
</feature>
<feature type="transmembrane region" description="Helical" evidence="1">
    <location>
        <begin position="40"/>
        <end position="71"/>
    </location>
</feature>
<dbReference type="InterPro" id="IPR018649">
    <property type="entry name" value="SHOCT"/>
</dbReference>
<dbReference type="AlphaFoldDB" id="A0A0R1K6C9"/>
<dbReference type="Proteomes" id="UP000051248">
    <property type="component" value="Unassembled WGS sequence"/>
</dbReference>
<organism evidence="3 4">
    <name type="scientific">Companilactobacillus nodensis DSM 19682 = JCM 14932 = NBRC 107160</name>
    <dbReference type="NCBI Taxonomy" id="1423775"/>
    <lineage>
        <taxon>Bacteria</taxon>
        <taxon>Bacillati</taxon>
        <taxon>Bacillota</taxon>
        <taxon>Bacilli</taxon>
        <taxon>Lactobacillales</taxon>
        <taxon>Lactobacillaceae</taxon>
        <taxon>Companilactobacillus</taxon>
    </lineage>
</organism>
<keyword evidence="1" id="KW-0472">Membrane</keyword>
<evidence type="ECO:0000256" key="1">
    <source>
        <dbReference type="SAM" id="Phobius"/>
    </source>
</evidence>
<dbReference type="PATRIC" id="fig|1423775.4.peg.1576"/>